<keyword evidence="2" id="KW-1185">Reference proteome</keyword>
<organism evidence="1 2">
    <name type="scientific">Claveliimonas monacensis</name>
    <dbReference type="NCBI Taxonomy" id="2779351"/>
    <lineage>
        <taxon>Bacteria</taxon>
        <taxon>Bacillati</taxon>
        <taxon>Bacillota</taxon>
        <taxon>Clostridia</taxon>
        <taxon>Lachnospirales</taxon>
        <taxon>Lachnospiraceae</taxon>
        <taxon>Claveliimonas</taxon>
    </lineage>
</organism>
<evidence type="ECO:0000313" key="2">
    <source>
        <dbReference type="Proteomes" id="UP000758652"/>
    </source>
</evidence>
<comment type="caution">
    <text evidence="1">The sequence shown here is derived from an EMBL/GenBank/DDBJ whole genome shotgun (WGS) entry which is preliminary data.</text>
</comment>
<proteinExistence type="predicted"/>
<accession>A0ABR9RLU4</accession>
<dbReference type="EMBL" id="JADCKL010000011">
    <property type="protein sequence ID" value="MBE5063931.1"/>
    <property type="molecule type" value="Genomic_DNA"/>
</dbReference>
<name>A0ABR9RLU4_9FIRM</name>
<protein>
    <submittedName>
        <fullName evidence="1">Uncharacterized protein</fullName>
    </submittedName>
</protein>
<gene>
    <name evidence="1" type="ORF">INF30_11770</name>
</gene>
<reference evidence="1 2" key="1">
    <citation type="submission" date="2020-10" db="EMBL/GenBank/DDBJ databases">
        <title>ChiBAC.</title>
        <authorList>
            <person name="Zenner C."/>
            <person name="Hitch T.C.A."/>
            <person name="Clavel T."/>
        </authorList>
    </citation>
    <scope>NUCLEOTIDE SEQUENCE [LARGE SCALE GENOMIC DNA]</scope>
    <source>
        <strain evidence="1 2">DSM 108991</strain>
    </source>
</reference>
<sequence length="133" mass="15840">MIERKLVAQITRDFYALYLGKSMMGIKDLLKKYEPYKESAPVLYKLVTTLISNLDTTSDVDMDRAMHEIYAFFKKYYEKRPKDDKEWECVIEDAQKIGKRYKDSEWCRQYLIELMSIIELADKELQKTEKTAA</sequence>
<dbReference type="Proteomes" id="UP000758652">
    <property type="component" value="Unassembled WGS sequence"/>
</dbReference>
<dbReference type="RefSeq" id="WP_226395341.1">
    <property type="nucleotide sequence ID" value="NZ_JADCKL010000011.1"/>
</dbReference>
<evidence type="ECO:0000313" key="1">
    <source>
        <dbReference type="EMBL" id="MBE5063931.1"/>
    </source>
</evidence>